<accession>A0AAN6XIB6</accession>
<dbReference type="PANTHER" id="PTHR42678">
    <property type="entry name" value="AMIDASE"/>
    <property type="match status" value="1"/>
</dbReference>
<evidence type="ECO:0000259" key="1">
    <source>
        <dbReference type="Pfam" id="PF01425"/>
    </source>
</evidence>
<proteinExistence type="predicted"/>
<reference evidence="2" key="2">
    <citation type="submission" date="2023-05" db="EMBL/GenBank/DDBJ databases">
        <authorList>
            <consortium name="Lawrence Berkeley National Laboratory"/>
            <person name="Steindorff A."/>
            <person name="Hensen N."/>
            <person name="Bonometti L."/>
            <person name="Westerberg I."/>
            <person name="Brannstrom I.O."/>
            <person name="Guillou S."/>
            <person name="Cros-Aarteil S."/>
            <person name="Calhoun S."/>
            <person name="Haridas S."/>
            <person name="Kuo A."/>
            <person name="Mondo S."/>
            <person name="Pangilinan J."/>
            <person name="Riley R."/>
            <person name="Labutti K."/>
            <person name="Andreopoulos B."/>
            <person name="Lipzen A."/>
            <person name="Chen C."/>
            <person name="Yanf M."/>
            <person name="Daum C."/>
            <person name="Ng V."/>
            <person name="Clum A."/>
            <person name="Ohm R."/>
            <person name="Martin F."/>
            <person name="Silar P."/>
            <person name="Natvig D."/>
            <person name="Lalanne C."/>
            <person name="Gautier V."/>
            <person name="Ament-Velasquez S.L."/>
            <person name="Kruys A."/>
            <person name="Hutchinson M.I."/>
            <person name="Powell A.J."/>
            <person name="Barry K."/>
            <person name="Miller A.N."/>
            <person name="Grigoriev I.V."/>
            <person name="Debuchy R."/>
            <person name="Gladieux P."/>
            <person name="Thoren M.H."/>
            <person name="Johannesson H."/>
        </authorList>
    </citation>
    <scope>NUCLEOTIDE SEQUENCE</scope>
    <source>
        <strain evidence="2">CBS 315.58</strain>
    </source>
</reference>
<feature type="domain" description="Amidase" evidence="1">
    <location>
        <begin position="33"/>
        <end position="337"/>
    </location>
</feature>
<name>A0AAN6XIB6_9PEZI</name>
<dbReference type="EMBL" id="MU863937">
    <property type="protein sequence ID" value="KAK4199067.1"/>
    <property type="molecule type" value="Genomic_DNA"/>
</dbReference>
<dbReference type="InterPro" id="IPR036928">
    <property type="entry name" value="AS_sf"/>
</dbReference>
<dbReference type="PANTHER" id="PTHR42678:SF34">
    <property type="entry name" value="OS04G0183300 PROTEIN"/>
    <property type="match status" value="1"/>
</dbReference>
<comment type="caution">
    <text evidence="2">The sequence shown here is derived from an EMBL/GenBank/DDBJ whole genome shotgun (WGS) entry which is preliminary data.</text>
</comment>
<dbReference type="SUPFAM" id="SSF75304">
    <property type="entry name" value="Amidase signature (AS) enzymes"/>
    <property type="match status" value="1"/>
</dbReference>
<dbReference type="InterPro" id="IPR023631">
    <property type="entry name" value="Amidase_dom"/>
</dbReference>
<protein>
    <submittedName>
        <fullName evidence="2">Amidase family protein</fullName>
    </submittedName>
</protein>
<dbReference type="Proteomes" id="UP001303160">
    <property type="component" value="Unassembled WGS sequence"/>
</dbReference>
<dbReference type="Pfam" id="PF01425">
    <property type="entry name" value="Amidase"/>
    <property type="match status" value="1"/>
</dbReference>
<evidence type="ECO:0000313" key="2">
    <source>
        <dbReference type="EMBL" id="KAK4199067.1"/>
    </source>
</evidence>
<dbReference type="AlphaFoldDB" id="A0AAN6XIB6"/>
<keyword evidence="3" id="KW-1185">Reference proteome</keyword>
<gene>
    <name evidence="2" type="ORF">QBC40DRAFT_255474</name>
</gene>
<sequence>MQPQSTKPFDPLLADAGTLQELLDQKIVTTSLELVDAYLAQIETHDDYLHAVIQTTPRELLETICKHLDEERARGCDRGPLHGIPILLKDNIATHPSLGLATTAGSLALKSSKPRANAHVVDLLLESGAIILGKTNLSEFSNARGYMMPSGWSAVGGQTQSAYVHGGIAEGDSRLGHSSPAGSSTGSAVAVSAGYAPISLGTETDGSLICPAGRAALYTIKPTIGLVSQKGVVPVSRHFDSVGPMTKTVYDLAVLLDVLTEKSPEEFYTKCLTTTWNDISVATLDPKLWRYDSGMVKPMPGAEKQMDREIREAYLKIEARAERFKGNVNLSHPRTFVFNEVNIKEVITLADLRADLHDYLDDLEESEVRFLEHIIAFNNEHADEELPSHHGNQDRFHRAANLDLSLREHDVNLRLLRWFARTQGAEPIFNSGVDVILGPADGFLTSVAACGGYPIAAMPLSYLDFNGRPFGVSAMAARGREDILVKVMSAWEATFPARRPPPLLRKASEESPRASGSM</sequence>
<reference evidence="2" key="1">
    <citation type="journal article" date="2023" name="Mol. Phylogenet. Evol.">
        <title>Genome-scale phylogeny and comparative genomics of the fungal order Sordariales.</title>
        <authorList>
            <person name="Hensen N."/>
            <person name="Bonometti L."/>
            <person name="Westerberg I."/>
            <person name="Brannstrom I.O."/>
            <person name="Guillou S."/>
            <person name="Cros-Aarteil S."/>
            <person name="Calhoun S."/>
            <person name="Haridas S."/>
            <person name="Kuo A."/>
            <person name="Mondo S."/>
            <person name="Pangilinan J."/>
            <person name="Riley R."/>
            <person name="LaButti K."/>
            <person name="Andreopoulos B."/>
            <person name="Lipzen A."/>
            <person name="Chen C."/>
            <person name="Yan M."/>
            <person name="Daum C."/>
            <person name="Ng V."/>
            <person name="Clum A."/>
            <person name="Steindorff A."/>
            <person name="Ohm R.A."/>
            <person name="Martin F."/>
            <person name="Silar P."/>
            <person name="Natvig D.O."/>
            <person name="Lalanne C."/>
            <person name="Gautier V."/>
            <person name="Ament-Velasquez S.L."/>
            <person name="Kruys A."/>
            <person name="Hutchinson M.I."/>
            <person name="Powell A.J."/>
            <person name="Barry K."/>
            <person name="Miller A.N."/>
            <person name="Grigoriev I.V."/>
            <person name="Debuchy R."/>
            <person name="Gladieux P."/>
            <person name="Hiltunen Thoren M."/>
            <person name="Johannesson H."/>
        </authorList>
    </citation>
    <scope>NUCLEOTIDE SEQUENCE</scope>
    <source>
        <strain evidence="2">CBS 315.58</strain>
    </source>
</reference>
<evidence type="ECO:0000313" key="3">
    <source>
        <dbReference type="Proteomes" id="UP001303160"/>
    </source>
</evidence>
<dbReference type="Gene3D" id="3.90.1300.10">
    <property type="entry name" value="Amidase signature (AS) domain"/>
    <property type="match status" value="1"/>
</dbReference>
<organism evidence="2 3">
    <name type="scientific">Triangularia verruculosa</name>
    <dbReference type="NCBI Taxonomy" id="2587418"/>
    <lineage>
        <taxon>Eukaryota</taxon>
        <taxon>Fungi</taxon>
        <taxon>Dikarya</taxon>
        <taxon>Ascomycota</taxon>
        <taxon>Pezizomycotina</taxon>
        <taxon>Sordariomycetes</taxon>
        <taxon>Sordariomycetidae</taxon>
        <taxon>Sordariales</taxon>
        <taxon>Podosporaceae</taxon>
        <taxon>Triangularia</taxon>
    </lineage>
</organism>